<dbReference type="OrthoDB" id="9809047at2"/>
<organism evidence="7 8">
    <name type="scientific">Ancrocorticia populi</name>
    <dbReference type="NCBI Taxonomy" id="2175228"/>
    <lineage>
        <taxon>Bacteria</taxon>
        <taxon>Bacillati</taxon>
        <taxon>Actinomycetota</taxon>
        <taxon>Actinomycetes</taxon>
        <taxon>Actinomycetales</taxon>
        <taxon>Actinomycetaceae</taxon>
        <taxon>Ancrocorticia</taxon>
    </lineage>
</organism>
<proteinExistence type="predicted"/>
<dbReference type="Proteomes" id="UP000245283">
    <property type="component" value="Unassembled WGS sequence"/>
</dbReference>
<dbReference type="Pfam" id="PF00381">
    <property type="entry name" value="PTS-HPr"/>
    <property type="match status" value="1"/>
</dbReference>
<dbReference type="GO" id="GO:0009401">
    <property type="term" value="P:phosphoenolpyruvate-dependent sugar phosphotransferase system"/>
    <property type="evidence" value="ECO:0007669"/>
    <property type="project" value="UniProtKB-KW"/>
</dbReference>
<dbReference type="NCBIfam" id="TIGR01003">
    <property type="entry name" value="PTS_HPr_family"/>
    <property type="match status" value="1"/>
</dbReference>
<dbReference type="PANTHER" id="PTHR33705:SF2">
    <property type="entry name" value="PHOSPHOCARRIER PROTEIN NPR"/>
    <property type="match status" value="1"/>
</dbReference>
<comment type="caution">
    <text evidence="7">The sequence shown here is derived from an EMBL/GenBank/DDBJ whole genome shotgun (WGS) entry which is preliminary data.</text>
</comment>
<reference evidence="8" key="1">
    <citation type="submission" date="2018-05" db="EMBL/GenBank/DDBJ databases">
        <authorList>
            <person name="Li Y."/>
        </authorList>
    </citation>
    <scope>NUCLEOTIDE SEQUENCE [LARGE SCALE GENOMIC DNA]</scope>
    <source>
        <strain evidence="8">sk1b4</strain>
    </source>
</reference>
<accession>A0A2V1KCJ3</accession>
<evidence type="ECO:0000256" key="2">
    <source>
        <dbReference type="ARBA" id="ARBA00004496"/>
    </source>
</evidence>
<dbReference type="RefSeq" id="WP_109092726.1">
    <property type="nucleotide sequence ID" value="NZ_CAMELQ010000042.1"/>
</dbReference>
<comment type="function">
    <text evidence="1">General (non sugar-specific) component of the phosphoenolpyruvate-dependent sugar phosphotransferase system (sugar PTS). This major carbohydrate active-transport system catalyzes the phosphorylation of incoming sugar substrates concomitantly with their translocation across the cell membrane. The phosphoryl group from phosphoenolpyruvate (PEP) is transferred to the phosphoryl carrier protein HPr by enzyme I. Phospho-HPr then transfers it to the PTS EIIA domain.</text>
</comment>
<dbReference type="PROSITE" id="PS51350">
    <property type="entry name" value="PTS_HPR_DOM"/>
    <property type="match status" value="1"/>
</dbReference>
<evidence type="ECO:0000256" key="5">
    <source>
        <dbReference type="ARBA" id="ARBA00022683"/>
    </source>
</evidence>
<evidence type="ECO:0000256" key="1">
    <source>
        <dbReference type="ARBA" id="ARBA00003681"/>
    </source>
</evidence>
<dbReference type="PANTHER" id="PTHR33705">
    <property type="entry name" value="PHOSPHOCARRIER PROTEIN HPR"/>
    <property type="match status" value="1"/>
</dbReference>
<dbReference type="EMBL" id="QETB01000001">
    <property type="protein sequence ID" value="PWF27227.1"/>
    <property type="molecule type" value="Genomic_DNA"/>
</dbReference>
<protein>
    <recommendedName>
        <fullName evidence="3">Phosphocarrier protein HPr</fullName>
    </recommendedName>
</protein>
<keyword evidence="4" id="KW-0963">Cytoplasm</keyword>
<dbReference type="GO" id="GO:0005737">
    <property type="term" value="C:cytoplasm"/>
    <property type="evidence" value="ECO:0007669"/>
    <property type="project" value="UniProtKB-SubCell"/>
</dbReference>
<evidence type="ECO:0000313" key="8">
    <source>
        <dbReference type="Proteomes" id="UP000245283"/>
    </source>
</evidence>
<comment type="subcellular location">
    <subcellularLocation>
        <location evidence="2">Cytoplasm</location>
    </subcellularLocation>
</comment>
<evidence type="ECO:0000313" key="7">
    <source>
        <dbReference type="EMBL" id="PWF27227.1"/>
    </source>
</evidence>
<sequence>MATRMAIVGSAVGLHARPASLVANRAAEFDTDIFLSLDGEAAVDASSLMAVMALGAEKGAQVTVTSDSGEAVAAIADLIERDLDA</sequence>
<dbReference type="SUPFAM" id="SSF55594">
    <property type="entry name" value="HPr-like"/>
    <property type="match status" value="1"/>
</dbReference>
<dbReference type="InterPro" id="IPR001020">
    <property type="entry name" value="PTS_HPr_His_P_site"/>
</dbReference>
<evidence type="ECO:0000256" key="3">
    <source>
        <dbReference type="ARBA" id="ARBA00020422"/>
    </source>
</evidence>
<dbReference type="Gene3D" id="3.30.1340.10">
    <property type="entry name" value="HPr-like"/>
    <property type="match status" value="1"/>
</dbReference>
<dbReference type="InterPro" id="IPR050399">
    <property type="entry name" value="HPr"/>
</dbReference>
<evidence type="ECO:0000259" key="6">
    <source>
        <dbReference type="PROSITE" id="PS51350"/>
    </source>
</evidence>
<keyword evidence="8" id="KW-1185">Reference proteome</keyword>
<dbReference type="InterPro" id="IPR000032">
    <property type="entry name" value="HPr-like"/>
</dbReference>
<feature type="domain" description="HPr" evidence="6">
    <location>
        <begin position="1"/>
        <end position="85"/>
    </location>
</feature>
<dbReference type="PRINTS" id="PR00107">
    <property type="entry name" value="PHOSPHOCPHPR"/>
</dbReference>
<gene>
    <name evidence="7" type="ORF">DD236_02175</name>
</gene>
<dbReference type="AlphaFoldDB" id="A0A2V1KCJ3"/>
<keyword evidence="5" id="KW-0598">Phosphotransferase system</keyword>
<name>A0A2V1KCJ3_9ACTO</name>
<dbReference type="CDD" id="cd00367">
    <property type="entry name" value="PTS-HPr_like"/>
    <property type="match status" value="1"/>
</dbReference>
<dbReference type="InterPro" id="IPR035895">
    <property type="entry name" value="HPr-like_sf"/>
</dbReference>
<dbReference type="PROSITE" id="PS00369">
    <property type="entry name" value="PTS_HPR_HIS"/>
    <property type="match status" value="1"/>
</dbReference>
<evidence type="ECO:0000256" key="4">
    <source>
        <dbReference type="ARBA" id="ARBA00022490"/>
    </source>
</evidence>